<sequence>MHDQSNYTTLFTSCRTLKLLFLDSAGTSNLSRVDRSLVGLDVAGGTLQCSQEAWSSLERSLQVARSRLSKQVDLDNVGLQSRLDGGHRSHHQWVGVLHVQVHEAHHGQGGENTLDLSVNSLQVVLLNSGDNSLRLSSARHWARRLNVLQRGQVVLLVDLHLDIHANAKHNKSARNVAHTDVKQDVWVLKVQAAGHLHHDQHEPQVSDGWIHFVWKKRCMRFFTFFASARFPPRYQRYRDRYPAQHLPPCSMKEPHQKFSNRENSFG</sequence>
<dbReference type="InParanoid" id="C4Y1W9"/>
<accession>C4Y1W9</accession>
<dbReference type="EMBL" id="CH408077">
    <property type="protein sequence ID" value="EEQ38079.1"/>
    <property type="molecule type" value="Genomic_DNA"/>
</dbReference>
<dbReference type="AlphaFoldDB" id="C4Y1W9"/>
<evidence type="ECO:0000313" key="2">
    <source>
        <dbReference type="Proteomes" id="UP000007703"/>
    </source>
</evidence>
<organism evidence="1 2">
    <name type="scientific">Clavispora lusitaniae (strain ATCC 42720)</name>
    <name type="common">Yeast</name>
    <name type="synonym">Candida lusitaniae</name>
    <dbReference type="NCBI Taxonomy" id="306902"/>
    <lineage>
        <taxon>Eukaryota</taxon>
        <taxon>Fungi</taxon>
        <taxon>Dikarya</taxon>
        <taxon>Ascomycota</taxon>
        <taxon>Saccharomycotina</taxon>
        <taxon>Pichiomycetes</taxon>
        <taxon>Metschnikowiaceae</taxon>
        <taxon>Clavispora</taxon>
    </lineage>
</organism>
<protein>
    <submittedName>
        <fullName evidence="1">Uncharacterized protein</fullName>
    </submittedName>
</protein>
<proteinExistence type="predicted"/>
<evidence type="ECO:0000313" key="1">
    <source>
        <dbReference type="EMBL" id="EEQ38079.1"/>
    </source>
</evidence>
<dbReference type="KEGG" id="clu:CLUG_02201"/>
<reference evidence="1 2" key="1">
    <citation type="journal article" date="2009" name="Nature">
        <title>Evolution of pathogenicity and sexual reproduction in eight Candida genomes.</title>
        <authorList>
            <person name="Butler G."/>
            <person name="Rasmussen M.D."/>
            <person name="Lin M.F."/>
            <person name="Santos M.A."/>
            <person name="Sakthikumar S."/>
            <person name="Munro C.A."/>
            <person name="Rheinbay E."/>
            <person name="Grabherr M."/>
            <person name="Forche A."/>
            <person name="Reedy J.L."/>
            <person name="Agrafioti I."/>
            <person name="Arnaud M.B."/>
            <person name="Bates S."/>
            <person name="Brown A.J."/>
            <person name="Brunke S."/>
            <person name="Costanzo M.C."/>
            <person name="Fitzpatrick D.A."/>
            <person name="de Groot P.W."/>
            <person name="Harris D."/>
            <person name="Hoyer L.L."/>
            <person name="Hube B."/>
            <person name="Klis F.M."/>
            <person name="Kodira C."/>
            <person name="Lennard N."/>
            <person name="Logue M.E."/>
            <person name="Martin R."/>
            <person name="Neiman A.M."/>
            <person name="Nikolaou E."/>
            <person name="Quail M.A."/>
            <person name="Quinn J."/>
            <person name="Santos M.C."/>
            <person name="Schmitzberger F.F."/>
            <person name="Sherlock G."/>
            <person name="Shah P."/>
            <person name="Silverstein K.A."/>
            <person name="Skrzypek M.S."/>
            <person name="Soll D."/>
            <person name="Staggs R."/>
            <person name="Stansfield I."/>
            <person name="Stumpf M.P."/>
            <person name="Sudbery P.E."/>
            <person name="Srikantha T."/>
            <person name="Zeng Q."/>
            <person name="Berman J."/>
            <person name="Berriman M."/>
            <person name="Heitman J."/>
            <person name="Gow N.A."/>
            <person name="Lorenz M.C."/>
            <person name="Birren B.W."/>
            <person name="Kellis M."/>
            <person name="Cuomo C.A."/>
        </authorList>
    </citation>
    <scope>NUCLEOTIDE SEQUENCE [LARGE SCALE GENOMIC DNA]</scope>
    <source>
        <strain evidence="1 2">ATCC 42720</strain>
    </source>
</reference>
<dbReference type="HOGENOM" id="CLU_1045873_0_0_1"/>
<name>C4Y1W9_CLAL4</name>
<dbReference type="Proteomes" id="UP000007703">
    <property type="component" value="Unassembled WGS sequence"/>
</dbReference>
<dbReference type="VEuPathDB" id="FungiDB:CLUG_02201"/>
<gene>
    <name evidence="1" type="ORF">CLUG_02201</name>
</gene>